<dbReference type="GO" id="GO:0045503">
    <property type="term" value="F:dynein light chain binding"/>
    <property type="evidence" value="ECO:0007669"/>
    <property type="project" value="InterPro"/>
</dbReference>
<keyword evidence="3" id="KW-1185">Reference proteome</keyword>
<comment type="caution">
    <text evidence="2">The sequence shown here is derived from an EMBL/GenBank/DDBJ whole genome shotgun (WGS) entry which is preliminary data.</text>
</comment>
<dbReference type="PANTHER" id="PTHR16022">
    <property type="entry name" value="WD REPEAT DOMAIN 60"/>
    <property type="match status" value="1"/>
</dbReference>
<feature type="compositionally biased region" description="Polar residues" evidence="1">
    <location>
        <begin position="27"/>
        <end position="36"/>
    </location>
</feature>
<evidence type="ECO:0000256" key="1">
    <source>
        <dbReference type="SAM" id="MobiDB-lite"/>
    </source>
</evidence>
<organism evidence="2 3">
    <name type="scientific">Physocladia obscura</name>
    <dbReference type="NCBI Taxonomy" id="109957"/>
    <lineage>
        <taxon>Eukaryota</taxon>
        <taxon>Fungi</taxon>
        <taxon>Fungi incertae sedis</taxon>
        <taxon>Chytridiomycota</taxon>
        <taxon>Chytridiomycota incertae sedis</taxon>
        <taxon>Chytridiomycetes</taxon>
        <taxon>Chytridiales</taxon>
        <taxon>Chytriomycetaceae</taxon>
        <taxon>Physocladia</taxon>
    </lineage>
</organism>
<dbReference type="InterPro" id="IPR042505">
    <property type="entry name" value="DYNC2I1"/>
</dbReference>
<proteinExistence type="predicted"/>
<dbReference type="GO" id="GO:0005929">
    <property type="term" value="C:cilium"/>
    <property type="evidence" value="ECO:0007669"/>
    <property type="project" value="GOC"/>
</dbReference>
<feature type="region of interest" description="Disordered" evidence="1">
    <location>
        <begin position="20"/>
        <end position="75"/>
    </location>
</feature>
<dbReference type="GO" id="GO:0042073">
    <property type="term" value="P:intraciliary transport"/>
    <property type="evidence" value="ECO:0007669"/>
    <property type="project" value="InterPro"/>
</dbReference>
<dbReference type="Proteomes" id="UP001211907">
    <property type="component" value="Unassembled WGS sequence"/>
</dbReference>
<dbReference type="AlphaFoldDB" id="A0AAD5T2J2"/>
<sequence length="359" mass="40369">MNGINPKTDNDVWLDAKFLTKDDRSSRPSTEANASLSKEVKTFVPSQQLNKELSKPPTPNKTVRIPTGNIESTNSKQFTSNVDRVATPLYYNDDEFENYDEDFEAFDGAPSKLPVKVSEVVKALNEENDRVSSSKSHLDESKATLASSYKVEETCRNEEFESDIRVSRQVDDLSNAYITQKMTRRAKDLKEMIFLDVVIYDMFEMAPLNEYERYIRDFGNSNTSQVSTQCNEDASSQEIQTDDYFVEDKWTQAPQEALKDCGSGQPCLPWLAAESAAWERAEKKSKSIAQKKSNSTAVNSIALVRFLKNVGQVMDVLLDENTLGQAGFCDFNDGSNIRISHGMLALSLQTVFGRKCLKS</sequence>
<dbReference type="GO" id="GO:0045504">
    <property type="term" value="F:dynein heavy chain binding"/>
    <property type="evidence" value="ECO:0007669"/>
    <property type="project" value="InterPro"/>
</dbReference>
<evidence type="ECO:0000313" key="3">
    <source>
        <dbReference type="Proteomes" id="UP001211907"/>
    </source>
</evidence>
<accession>A0AAD5T2J2</accession>
<reference evidence="2" key="1">
    <citation type="submission" date="2020-05" db="EMBL/GenBank/DDBJ databases">
        <title>Phylogenomic resolution of chytrid fungi.</title>
        <authorList>
            <person name="Stajich J.E."/>
            <person name="Amses K."/>
            <person name="Simmons R."/>
            <person name="Seto K."/>
            <person name="Myers J."/>
            <person name="Bonds A."/>
            <person name="Quandt C.A."/>
            <person name="Barry K."/>
            <person name="Liu P."/>
            <person name="Grigoriev I."/>
            <person name="Longcore J.E."/>
            <person name="James T.Y."/>
        </authorList>
    </citation>
    <scope>NUCLEOTIDE SEQUENCE</scope>
    <source>
        <strain evidence="2">JEL0513</strain>
    </source>
</reference>
<gene>
    <name evidence="2" type="primary">WDR60_1</name>
    <name evidence="2" type="ORF">HK100_012439</name>
</gene>
<protein>
    <submittedName>
        <fullName evidence="2">WD repeat-containing protein 60</fullName>
    </submittedName>
</protein>
<dbReference type="PANTHER" id="PTHR16022:SF0">
    <property type="entry name" value="CYTOPLASMIC DYNEIN 2 INTERMEDIATE CHAIN 1"/>
    <property type="match status" value="1"/>
</dbReference>
<dbReference type="EMBL" id="JADGJH010000893">
    <property type="protein sequence ID" value="KAJ3121284.1"/>
    <property type="molecule type" value="Genomic_DNA"/>
</dbReference>
<name>A0AAD5T2J2_9FUNG</name>
<evidence type="ECO:0000313" key="2">
    <source>
        <dbReference type="EMBL" id="KAJ3121284.1"/>
    </source>
</evidence>
<dbReference type="GO" id="GO:0005868">
    <property type="term" value="C:cytoplasmic dynein complex"/>
    <property type="evidence" value="ECO:0007669"/>
    <property type="project" value="InterPro"/>
</dbReference>